<accession>A0A9Q0PTD8</accession>
<protein>
    <submittedName>
        <fullName evidence="2">Uncharacterized protein</fullName>
    </submittedName>
</protein>
<evidence type="ECO:0000256" key="1">
    <source>
        <dbReference type="SAM" id="MobiDB-lite"/>
    </source>
</evidence>
<comment type="caution">
    <text evidence="2">The sequence shown here is derived from an EMBL/GenBank/DDBJ whole genome shotgun (WGS) entry which is preliminary data.</text>
</comment>
<dbReference type="AlphaFoldDB" id="A0A9Q0PTD8"/>
<reference evidence="2" key="2">
    <citation type="journal article" date="2023" name="Int. J. Mol. Sci.">
        <title>De Novo Assembly and Annotation of 11 Diverse Shrub Willow (Salix) Genomes Reveals Novel Gene Organization in Sex-Linked Regions.</title>
        <authorList>
            <person name="Hyden B."/>
            <person name="Feng K."/>
            <person name="Yates T.B."/>
            <person name="Jawdy S."/>
            <person name="Cereghino C."/>
            <person name="Smart L.B."/>
            <person name="Muchero W."/>
        </authorList>
    </citation>
    <scope>NUCLEOTIDE SEQUENCE [LARGE SCALE GENOMIC DNA]</scope>
    <source>
        <tissue evidence="2">Shoot tip</tissue>
    </source>
</reference>
<dbReference type="Proteomes" id="UP001151529">
    <property type="component" value="Chromosome 13"/>
</dbReference>
<reference evidence="2" key="1">
    <citation type="submission" date="2022-11" db="EMBL/GenBank/DDBJ databases">
        <authorList>
            <person name="Hyden B.L."/>
            <person name="Feng K."/>
            <person name="Yates T."/>
            <person name="Jawdy S."/>
            <person name="Smart L.B."/>
            <person name="Muchero W."/>
        </authorList>
    </citation>
    <scope>NUCLEOTIDE SEQUENCE</scope>
    <source>
        <tissue evidence="2">Shoot tip</tissue>
    </source>
</reference>
<feature type="compositionally biased region" description="Polar residues" evidence="1">
    <location>
        <begin position="19"/>
        <end position="34"/>
    </location>
</feature>
<keyword evidence="3" id="KW-1185">Reference proteome</keyword>
<proteinExistence type="predicted"/>
<sequence>MQQGKRHQSISHSPKTRTHGFSVSTGQGSPSESPGMNRWFKPEVDTPSSIRSIQIEEKAMKDLKRFYSSVKIVKNPS</sequence>
<evidence type="ECO:0000313" key="3">
    <source>
        <dbReference type="Proteomes" id="UP001151529"/>
    </source>
</evidence>
<gene>
    <name evidence="2" type="ORF">OIU85_004765</name>
</gene>
<evidence type="ECO:0000313" key="2">
    <source>
        <dbReference type="EMBL" id="KAJ6694003.1"/>
    </source>
</evidence>
<dbReference type="OrthoDB" id="1744320at2759"/>
<dbReference type="EMBL" id="JAPFFL010000011">
    <property type="protein sequence ID" value="KAJ6694003.1"/>
    <property type="molecule type" value="Genomic_DNA"/>
</dbReference>
<feature type="compositionally biased region" description="Basic residues" evidence="1">
    <location>
        <begin position="1"/>
        <end position="18"/>
    </location>
</feature>
<feature type="region of interest" description="Disordered" evidence="1">
    <location>
        <begin position="1"/>
        <end position="47"/>
    </location>
</feature>
<name>A0A9Q0PTD8_SALVM</name>
<organism evidence="2 3">
    <name type="scientific">Salix viminalis</name>
    <name type="common">Common osier</name>
    <name type="synonym">Basket willow</name>
    <dbReference type="NCBI Taxonomy" id="40686"/>
    <lineage>
        <taxon>Eukaryota</taxon>
        <taxon>Viridiplantae</taxon>
        <taxon>Streptophyta</taxon>
        <taxon>Embryophyta</taxon>
        <taxon>Tracheophyta</taxon>
        <taxon>Spermatophyta</taxon>
        <taxon>Magnoliopsida</taxon>
        <taxon>eudicotyledons</taxon>
        <taxon>Gunneridae</taxon>
        <taxon>Pentapetalae</taxon>
        <taxon>rosids</taxon>
        <taxon>fabids</taxon>
        <taxon>Malpighiales</taxon>
        <taxon>Salicaceae</taxon>
        <taxon>Saliceae</taxon>
        <taxon>Salix</taxon>
    </lineage>
</organism>